<dbReference type="PANTHER" id="PTHR30287:SF1">
    <property type="entry name" value="INNER MEMBRANE PROTEIN"/>
    <property type="match status" value="1"/>
</dbReference>
<dbReference type="RefSeq" id="WP_073080767.1">
    <property type="nucleotide sequence ID" value="NZ_FQXV01000012.1"/>
</dbReference>
<keyword evidence="2" id="KW-1003">Cell membrane</keyword>
<keyword evidence="3 6" id="KW-0812">Transmembrane</keyword>
<feature type="transmembrane region" description="Helical" evidence="6">
    <location>
        <begin position="254"/>
        <end position="273"/>
    </location>
</feature>
<keyword evidence="5 6" id="KW-0472">Membrane</keyword>
<dbReference type="PANTHER" id="PTHR30287">
    <property type="entry name" value="MEMBRANE COMPONENT OF PREDICTED ABC SUPERFAMILY METABOLITE UPTAKE TRANSPORTER"/>
    <property type="match status" value="1"/>
</dbReference>
<name>A0A1M5Z0V7_9FIRM</name>
<keyword evidence="9" id="KW-1185">Reference proteome</keyword>
<dbReference type="Pfam" id="PF02687">
    <property type="entry name" value="FtsX"/>
    <property type="match status" value="2"/>
</dbReference>
<feature type="transmembrane region" description="Helical" evidence="6">
    <location>
        <begin position="423"/>
        <end position="442"/>
    </location>
</feature>
<organism evidence="8 9">
    <name type="scientific">Sporobacter termitidis DSM 10068</name>
    <dbReference type="NCBI Taxonomy" id="1123282"/>
    <lineage>
        <taxon>Bacteria</taxon>
        <taxon>Bacillati</taxon>
        <taxon>Bacillota</taxon>
        <taxon>Clostridia</taxon>
        <taxon>Eubacteriales</taxon>
        <taxon>Oscillospiraceae</taxon>
        <taxon>Sporobacter</taxon>
    </lineage>
</organism>
<sequence>MLLRKMLRDMRLHKVQFISIFLMSLLGVFVYTGINAEWHGMQKEADRYYEDTALADFWIVGSGFSAEDVSAAAALPGAAAAQRRLTIDGTAVLGGSPALRVNVLDENTLSRPLAVEGRQFDTALDGVWLDSAFARANGLKTGDTLAVSLGGSRIEKTILGLVMSPEYIYDVKDDSVFMPDAKAFGFAFVPRQALPGGAALPYNELMVSSGGGADGDSVKKSLEQAFDGRYTVVLTRDTQLSTAMFKNEIAQNRAIGGIFPIVFFLIAALAMLTTMTRLTSGQRLQIGTLKSLGFSRRKILRHYVSYGLWLGLAGGLVGLVTGPLAIPALLFPMQKTVYQLPEWKAAVSAADIAAVAVAVLCCLLSSWFACRRELGDVPAATLRPRAPKAGRLSRLEKSGLWRSLGFSAQWNLRDVLRNKVRSAMAVVGVVGCIMLLLWGLGLRDSIRAVTDRLYGELYTYGTKIGLEGDIEASALDALQARYPGQLLQEASAEIRAGDTVKSGNLTVVGDGSLYRFEDAGGRAMSLPDDGAAISYKMAELLGVAAGDTVAYRPLGEKSWQEVKIGAVYRSPIGQGLSFSSAAFEKTGSAMRPTALLTAGDVKNADGLPGVENVQSRQQLIDSFNAMVDSMQSLIAILILAALLLGAVVLYNLGALAFNERTRELATLKVLGFNKRKIRALLQTQNIWLTALGIVLGIPAGFFFIGCMLSTMSESSDFVTYVSPVSLAVSIAATFLLSFAVNLLMSRRVRSIDMVGALKSVE</sequence>
<evidence type="ECO:0000259" key="7">
    <source>
        <dbReference type="Pfam" id="PF02687"/>
    </source>
</evidence>
<dbReference type="InterPro" id="IPR038766">
    <property type="entry name" value="Membrane_comp_ABC_pdt"/>
</dbReference>
<gene>
    <name evidence="8" type="ORF">SAMN02745823_03060</name>
</gene>
<dbReference type="EMBL" id="FQXV01000012">
    <property type="protein sequence ID" value="SHI17869.1"/>
    <property type="molecule type" value="Genomic_DNA"/>
</dbReference>
<evidence type="ECO:0000256" key="3">
    <source>
        <dbReference type="ARBA" id="ARBA00022692"/>
    </source>
</evidence>
<evidence type="ECO:0000313" key="9">
    <source>
        <dbReference type="Proteomes" id="UP000183995"/>
    </source>
</evidence>
<evidence type="ECO:0000256" key="4">
    <source>
        <dbReference type="ARBA" id="ARBA00022989"/>
    </source>
</evidence>
<dbReference type="InterPro" id="IPR003838">
    <property type="entry name" value="ABC3_permease_C"/>
</dbReference>
<proteinExistence type="predicted"/>
<evidence type="ECO:0000256" key="6">
    <source>
        <dbReference type="SAM" id="Phobius"/>
    </source>
</evidence>
<protein>
    <submittedName>
        <fullName evidence="8">Putative ABC transport system permease protein</fullName>
    </submittedName>
</protein>
<evidence type="ECO:0000256" key="5">
    <source>
        <dbReference type="ARBA" id="ARBA00023136"/>
    </source>
</evidence>
<feature type="domain" description="ABC3 transporter permease C-terminal" evidence="7">
    <location>
        <begin position="258"/>
        <end position="371"/>
    </location>
</feature>
<feature type="transmembrane region" description="Helical" evidence="6">
    <location>
        <begin position="717"/>
        <end position="743"/>
    </location>
</feature>
<dbReference type="OrthoDB" id="5137249at2"/>
<evidence type="ECO:0000256" key="1">
    <source>
        <dbReference type="ARBA" id="ARBA00004651"/>
    </source>
</evidence>
<dbReference type="AlphaFoldDB" id="A0A1M5Z0V7"/>
<feature type="domain" description="ABC3 transporter permease C-terminal" evidence="7">
    <location>
        <begin position="636"/>
        <end position="752"/>
    </location>
</feature>
<evidence type="ECO:0000313" key="8">
    <source>
        <dbReference type="EMBL" id="SHI17869.1"/>
    </source>
</evidence>
<feature type="transmembrane region" description="Helical" evidence="6">
    <location>
        <begin position="686"/>
        <end position="711"/>
    </location>
</feature>
<dbReference type="STRING" id="1123282.SAMN02745823_03060"/>
<dbReference type="Proteomes" id="UP000183995">
    <property type="component" value="Unassembled WGS sequence"/>
</dbReference>
<feature type="transmembrane region" description="Helical" evidence="6">
    <location>
        <begin position="12"/>
        <end position="34"/>
    </location>
</feature>
<reference evidence="8 9" key="1">
    <citation type="submission" date="2016-11" db="EMBL/GenBank/DDBJ databases">
        <authorList>
            <person name="Jaros S."/>
            <person name="Januszkiewicz K."/>
            <person name="Wedrychowicz H."/>
        </authorList>
    </citation>
    <scope>NUCLEOTIDE SEQUENCE [LARGE SCALE GENOMIC DNA]</scope>
    <source>
        <strain evidence="8 9">DSM 10068</strain>
    </source>
</reference>
<keyword evidence="4 6" id="KW-1133">Transmembrane helix</keyword>
<comment type="subcellular location">
    <subcellularLocation>
        <location evidence="1">Cell membrane</location>
        <topology evidence="1">Multi-pass membrane protein</topology>
    </subcellularLocation>
</comment>
<feature type="transmembrane region" description="Helical" evidence="6">
    <location>
        <begin position="346"/>
        <end position="369"/>
    </location>
</feature>
<dbReference type="GO" id="GO:0005886">
    <property type="term" value="C:plasma membrane"/>
    <property type="evidence" value="ECO:0007669"/>
    <property type="project" value="UniProtKB-SubCell"/>
</dbReference>
<accession>A0A1M5Z0V7</accession>
<evidence type="ECO:0000256" key="2">
    <source>
        <dbReference type="ARBA" id="ARBA00022475"/>
    </source>
</evidence>
<feature type="transmembrane region" description="Helical" evidence="6">
    <location>
        <begin position="306"/>
        <end position="326"/>
    </location>
</feature>
<feature type="transmembrane region" description="Helical" evidence="6">
    <location>
        <begin position="633"/>
        <end position="652"/>
    </location>
</feature>